<feature type="transmembrane region" description="Helical" evidence="2">
    <location>
        <begin position="322"/>
        <end position="345"/>
    </location>
</feature>
<feature type="transmembrane region" description="Helical" evidence="2">
    <location>
        <begin position="233"/>
        <end position="253"/>
    </location>
</feature>
<feature type="transmembrane region" description="Helical" evidence="2">
    <location>
        <begin position="199"/>
        <end position="221"/>
    </location>
</feature>
<dbReference type="GO" id="GO:0005789">
    <property type="term" value="C:endoplasmic reticulum membrane"/>
    <property type="evidence" value="ECO:0007669"/>
    <property type="project" value="InterPro"/>
</dbReference>
<organism evidence="3 4">
    <name type="scientific">Lachancea mirantina</name>
    <dbReference type="NCBI Taxonomy" id="1230905"/>
    <lineage>
        <taxon>Eukaryota</taxon>
        <taxon>Fungi</taxon>
        <taxon>Dikarya</taxon>
        <taxon>Ascomycota</taxon>
        <taxon>Saccharomycotina</taxon>
        <taxon>Saccharomycetes</taxon>
        <taxon>Saccharomycetales</taxon>
        <taxon>Saccharomycetaceae</taxon>
        <taxon>Lachancea</taxon>
    </lineage>
</organism>
<dbReference type="PRINTS" id="PR02070">
    <property type="entry name" value="NGLYCOSEOS1"/>
</dbReference>
<dbReference type="PANTHER" id="PTHR28147:SF1">
    <property type="entry name" value="N-GLYCOSYLATION PROTEIN EOS1"/>
    <property type="match status" value="1"/>
</dbReference>
<keyword evidence="2" id="KW-1133">Transmembrane helix</keyword>
<gene>
    <name evidence="3" type="ORF">LAMI_0C10418G</name>
</gene>
<dbReference type="AlphaFoldDB" id="A0A1G4J5T2"/>
<proteinExistence type="predicted"/>
<accession>A0A1G4J5T2</accession>
<keyword evidence="4" id="KW-1185">Reference proteome</keyword>
<keyword evidence="2" id="KW-0472">Membrane</keyword>
<evidence type="ECO:0000256" key="1">
    <source>
        <dbReference type="SAM" id="MobiDB-lite"/>
    </source>
</evidence>
<feature type="compositionally biased region" description="Polar residues" evidence="1">
    <location>
        <begin position="271"/>
        <end position="296"/>
    </location>
</feature>
<dbReference type="GO" id="GO:0006487">
    <property type="term" value="P:protein N-linked glycosylation"/>
    <property type="evidence" value="ECO:0007669"/>
    <property type="project" value="TreeGrafter"/>
</dbReference>
<dbReference type="Proteomes" id="UP000191024">
    <property type="component" value="Chromosome C"/>
</dbReference>
<evidence type="ECO:0000256" key="2">
    <source>
        <dbReference type="SAM" id="Phobius"/>
    </source>
</evidence>
<reference evidence="4" key="1">
    <citation type="submission" date="2016-03" db="EMBL/GenBank/DDBJ databases">
        <authorList>
            <person name="Devillers H."/>
        </authorList>
    </citation>
    <scope>NUCLEOTIDE SEQUENCE [LARGE SCALE GENOMIC DNA]</scope>
</reference>
<dbReference type="GO" id="GO:0034599">
    <property type="term" value="P:cellular response to oxidative stress"/>
    <property type="evidence" value="ECO:0007669"/>
    <property type="project" value="InterPro"/>
</dbReference>
<dbReference type="OrthoDB" id="2139606at2759"/>
<protein>
    <submittedName>
        <fullName evidence="3">LAMI_0C10418g1_1</fullName>
    </submittedName>
</protein>
<name>A0A1G4J5T2_9SACH</name>
<dbReference type="PANTHER" id="PTHR28147">
    <property type="entry name" value="N-GLYCOSYLATION PROTEIN EOS1"/>
    <property type="match status" value="1"/>
</dbReference>
<evidence type="ECO:0000313" key="4">
    <source>
        <dbReference type="Proteomes" id="UP000191024"/>
    </source>
</evidence>
<dbReference type="InterPro" id="IPR021100">
    <property type="entry name" value="N-glycosylation_EOS1"/>
</dbReference>
<dbReference type="EMBL" id="LT598466">
    <property type="protein sequence ID" value="SCU85191.1"/>
    <property type="molecule type" value="Genomic_DNA"/>
</dbReference>
<dbReference type="Pfam" id="PF12326">
    <property type="entry name" value="EOS1"/>
    <property type="match status" value="1"/>
</dbReference>
<dbReference type="STRING" id="1230905.A0A1G4J5T2"/>
<sequence>MFSVSSGAHPLMEATEMLAEQNVPVPPVARNSSSSQIHIHHHHHYHRRNASDGGPSQVMLNASSKSLQTYRSIKLLTLNNLDSKQHFFIAICRDVSLLPPLLSFAHSLKKAWSLSYKTSAALYPLEDSSVSLSATFKMMWQAYKVSKTQAFSADTNLPLQLSKARSSEYLLCSLWCLVAMYLTYSILEALMVRWIVKYSTAAAILRMFSMSLLLITLEMLLLSSLSPKGDYYLHTWILISCILTGAYISQSFLTSNFDYLEGKDKDFTDAATRNPTTNSQPTESMDTACSSPSSEDLLTMPSRKRKKSSNALLFHGKRQMHLYNITVFCVVPVGVASFVTMIGLLRNLVIQRLDVEQLEAIIEAAL</sequence>
<feature type="transmembrane region" description="Helical" evidence="2">
    <location>
        <begin position="169"/>
        <end position="187"/>
    </location>
</feature>
<keyword evidence="2" id="KW-0812">Transmembrane</keyword>
<evidence type="ECO:0000313" key="3">
    <source>
        <dbReference type="EMBL" id="SCU85191.1"/>
    </source>
</evidence>
<feature type="region of interest" description="Disordered" evidence="1">
    <location>
        <begin position="270"/>
        <end position="300"/>
    </location>
</feature>